<keyword evidence="4" id="KW-1185">Reference proteome</keyword>
<keyword evidence="2" id="KW-1133">Transmembrane helix</keyword>
<protein>
    <submittedName>
        <fullName evidence="3">Uncharacterized protein</fullName>
    </submittedName>
</protein>
<keyword evidence="2" id="KW-0472">Membrane</keyword>
<feature type="coiled-coil region" evidence="1">
    <location>
        <begin position="36"/>
        <end position="63"/>
    </location>
</feature>
<accession>A0A0B5FBZ7</accession>
<proteinExistence type="predicted"/>
<keyword evidence="1" id="KW-0175">Coiled coil</keyword>
<feature type="transmembrane region" description="Helical" evidence="2">
    <location>
        <begin position="72"/>
        <end position="90"/>
    </location>
</feature>
<evidence type="ECO:0000313" key="4">
    <source>
        <dbReference type="Proteomes" id="UP000035036"/>
    </source>
</evidence>
<dbReference type="STRING" id="483547.GSUB_02735"/>
<evidence type="ECO:0000256" key="1">
    <source>
        <dbReference type="SAM" id="Coils"/>
    </source>
</evidence>
<reference evidence="3 4" key="1">
    <citation type="journal article" date="2015" name="Genome Announc.">
        <title>Genomes of Geoalkalibacter ferrihydriticus Z-0531T and Geoalkalibacter subterraneus Red1T, Two Haloalkaliphilic Metal-Reducing Deltaproteobacteria.</title>
        <authorList>
            <person name="Badalamenti J.P."/>
            <person name="Krajmalnik-Brown R."/>
            <person name="Torres C.I."/>
            <person name="Bond D.R."/>
        </authorList>
    </citation>
    <scope>NUCLEOTIDE SEQUENCE [LARGE SCALE GENOMIC DNA]</scope>
    <source>
        <strain evidence="3 4">Red1</strain>
    </source>
</reference>
<keyword evidence="2" id="KW-0812">Transmembrane</keyword>
<gene>
    <name evidence="3" type="ORF">GSUB_02735</name>
</gene>
<evidence type="ECO:0000313" key="3">
    <source>
        <dbReference type="EMBL" id="AJF05702.1"/>
    </source>
</evidence>
<evidence type="ECO:0000256" key="2">
    <source>
        <dbReference type="SAM" id="Phobius"/>
    </source>
</evidence>
<dbReference type="Proteomes" id="UP000035036">
    <property type="component" value="Chromosome"/>
</dbReference>
<dbReference type="KEGG" id="gsb:GSUB_02735"/>
<dbReference type="AlphaFoldDB" id="A0A0B5FBZ7"/>
<dbReference type="HOGENOM" id="CLU_2329756_0_0_7"/>
<sequence length="98" mass="10846">MTALAIFFLLVCAPGERACAAGERACAAGESCDQMLAAFEESHAQMERDLRRLHREVAALRQELEKPGAEEIFSGIGYILGLFGVAFFVAGRRERRRE</sequence>
<dbReference type="EMBL" id="CP010311">
    <property type="protein sequence ID" value="AJF05702.1"/>
    <property type="molecule type" value="Genomic_DNA"/>
</dbReference>
<organism evidence="3 4">
    <name type="scientific">Geoalkalibacter subterraneus</name>
    <dbReference type="NCBI Taxonomy" id="483547"/>
    <lineage>
        <taxon>Bacteria</taxon>
        <taxon>Pseudomonadati</taxon>
        <taxon>Thermodesulfobacteriota</taxon>
        <taxon>Desulfuromonadia</taxon>
        <taxon>Desulfuromonadales</taxon>
        <taxon>Geoalkalibacteraceae</taxon>
        <taxon>Geoalkalibacter</taxon>
    </lineage>
</organism>
<name>A0A0B5FBZ7_9BACT</name>